<dbReference type="SMART" id="SM00091">
    <property type="entry name" value="PAS"/>
    <property type="match status" value="2"/>
</dbReference>
<feature type="domain" description="PAS" evidence="14">
    <location>
        <begin position="372"/>
        <end position="425"/>
    </location>
</feature>
<keyword evidence="11" id="KW-1133">Transmembrane helix</keyword>
<gene>
    <name evidence="16" type="ORF">BIW53_19880</name>
</gene>
<dbReference type="InterPro" id="IPR035965">
    <property type="entry name" value="PAS-like_dom_sf"/>
</dbReference>
<dbReference type="FunFam" id="3.30.565.10:FF:000006">
    <property type="entry name" value="Sensor histidine kinase WalK"/>
    <property type="match status" value="1"/>
</dbReference>
<dbReference type="EMBL" id="MNAN01000037">
    <property type="protein sequence ID" value="OHU93599.1"/>
    <property type="molecule type" value="Genomic_DNA"/>
</dbReference>
<evidence type="ECO:0000256" key="3">
    <source>
        <dbReference type="ARBA" id="ARBA00022553"/>
    </source>
</evidence>
<dbReference type="InterPro" id="IPR004358">
    <property type="entry name" value="Sig_transdc_His_kin-like_C"/>
</dbReference>
<dbReference type="SUPFAM" id="SSF55785">
    <property type="entry name" value="PYP-like sensor domain (PAS domain)"/>
    <property type="match status" value="2"/>
</dbReference>
<dbReference type="InterPro" id="IPR013767">
    <property type="entry name" value="PAS_fold"/>
</dbReference>
<feature type="domain" description="PAC" evidence="15">
    <location>
        <begin position="449"/>
        <end position="499"/>
    </location>
</feature>
<keyword evidence="17" id="KW-1185">Reference proteome</keyword>
<dbReference type="PRINTS" id="PR00344">
    <property type="entry name" value="BCTRLSENSOR"/>
</dbReference>
<dbReference type="InterPro" id="IPR000014">
    <property type="entry name" value="PAS"/>
</dbReference>
<feature type="domain" description="Response regulatory" evidence="13">
    <location>
        <begin position="760"/>
        <end position="877"/>
    </location>
</feature>
<dbReference type="Gene3D" id="1.10.287.130">
    <property type="match status" value="1"/>
</dbReference>
<dbReference type="InterPro" id="IPR001789">
    <property type="entry name" value="Sig_transdc_resp-reg_receiver"/>
</dbReference>
<evidence type="ECO:0000256" key="11">
    <source>
        <dbReference type="SAM" id="Phobius"/>
    </source>
</evidence>
<dbReference type="Gene3D" id="3.30.565.10">
    <property type="entry name" value="Histidine kinase-like ATPase, C-terminal domain"/>
    <property type="match status" value="1"/>
</dbReference>
<proteinExistence type="predicted"/>
<evidence type="ECO:0000259" key="14">
    <source>
        <dbReference type="PROSITE" id="PS50112"/>
    </source>
</evidence>
<reference evidence="16 17" key="1">
    <citation type="submission" date="2016-10" db="EMBL/GenBank/DDBJ databases">
        <title>Pseudoalteromonas amylolytica sp. nov., isolated from the surface seawater.</title>
        <authorList>
            <person name="Wu Y.-H."/>
            <person name="Cheng H."/>
            <person name="Jin X.-B."/>
            <person name="Wang C.-S."/>
            <person name="Xu X.-W."/>
        </authorList>
    </citation>
    <scope>NUCLEOTIDE SEQUENCE [LARGE SCALE GENOMIC DNA]</scope>
    <source>
        <strain evidence="16 17">JCM 12483</strain>
    </source>
</reference>
<dbReference type="PROSITE" id="PS50113">
    <property type="entry name" value="PAC"/>
    <property type="match status" value="1"/>
</dbReference>
<dbReference type="Pfam" id="PF00072">
    <property type="entry name" value="Response_reg"/>
    <property type="match status" value="1"/>
</dbReference>
<dbReference type="GO" id="GO:0005524">
    <property type="term" value="F:ATP binding"/>
    <property type="evidence" value="ECO:0007669"/>
    <property type="project" value="UniProtKB-KW"/>
</dbReference>
<keyword evidence="11" id="KW-0472">Membrane</keyword>
<dbReference type="InterPro" id="IPR003661">
    <property type="entry name" value="HisK_dim/P_dom"/>
</dbReference>
<evidence type="ECO:0000256" key="10">
    <source>
        <dbReference type="PROSITE-ProRule" id="PRU00169"/>
    </source>
</evidence>
<dbReference type="SUPFAM" id="SSF52172">
    <property type="entry name" value="CheY-like"/>
    <property type="match status" value="1"/>
</dbReference>
<dbReference type="InterPro" id="IPR005467">
    <property type="entry name" value="His_kinase_dom"/>
</dbReference>
<feature type="modified residue" description="4-aspartylphosphate" evidence="10">
    <location>
        <position position="810"/>
    </location>
</feature>
<dbReference type="Gene3D" id="3.30.450.20">
    <property type="entry name" value="PAS domain"/>
    <property type="match status" value="2"/>
</dbReference>
<dbReference type="SUPFAM" id="SSF47384">
    <property type="entry name" value="Homodimeric domain of signal transducing histidine kinase"/>
    <property type="match status" value="1"/>
</dbReference>
<feature type="domain" description="PAS" evidence="14">
    <location>
        <begin position="244"/>
        <end position="296"/>
    </location>
</feature>
<dbReference type="SMART" id="SM00086">
    <property type="entry name" value="PAC"/>
    <property type="match status" value="2"/>
</dbReference>
<evidence type="ECO:0000256" key="1">
    <source>
        <dbReference type="ARBA" id="ARBA00000085"/>
    </source>
</evidence>
<dbReference type="PANTHER" id="PTHR43047">
    <property type="entry name" value="TWO-COMPONENT HISTIDINE PROTEIN KINASE"/>
    <property type="match status" value="1"/>
</dbReference>
<evidence type="ECO:0000256" key="9">
    <source>
        <dbReference type="ARBA" id="ARBA00070616"/>
    </source>
</evidence>
<dbReference type="InterPro" id="IPR003594">
    <property type="entry name" value="HATPase_dom"/>
</dbReference>
<organism evidence="16 17">
    <name type="scientific">Pseudoalteromonas byunsanensis</name>
    <dbReference type="NCBI Taxonomy" id="327939"/>
    <lineage>
        <taxon>Bacteria</taxon>
        <taxon>Pseudomonadati</taxon>
        <taxon>Pseudomonadota</taxon>
        <taxon>Gammaproteobacteria</taxon>
        <taxon>Alteromonadales</taxon>
        <taxon>Pseudoalteromonadaceae</taxon>
        <taxon>Pseudoalteromonas</taxon>
    </lineage>
</organism>
<dbReference type="SMART" id="SM00387">
    <property type="entry name" value="HATPase_c"/>
    <property type="match status" value="1"/>
</dbReference>
<dbReference type="SMART" id="SM00448">
    <property type="entry name" value="REC"/>
    <property type="match status" value="1"/>
</dbReference>
<evidence type="ECO:0000313" key="17">
    <source>
        <dbReference type="Proteomes" id="UP000180253"/>
    </source>
</evidence>
<feature type="domain" description="Histidine kinase" evidence="12">
    <location>
        <begin position="535"/>
        <end position="749"/>
    </location>
</feature>
<evidence type="ECO:0000313" key="16">
    <source>
        <dbReference type="EMBL" id="OHU93599.1"/>
    </source>
</evidence>
<evidence type="ECO:0000256" key="7">
    <source>
        <dbReference type="ARBA" id="ARBA00022840"/>
    </source>
</evidence>
<dbReference type="Proteomes" id="UP000180253">
    <property type="component" value="Unassembled WGS sequence"/>
</dbReference>
<dbReference type="InterPro" id="IPR001610">
    <property type="entry name" value="PAC"/>
</dbReference>
<keyword evidence="3 10" id="KW-0597">Phosphoprotein</keyword>
<evidence type="ECO:0000259" key="12">
    <source>
        <dbReference type="PROSITE" id="PS50109"/>
    </source>
</evidence>
<keyword evidence="7" id="KW-0067">ATP-binding</keyword>
<sequence length="878" mass="97604">MLLIAVSFSALYLIVKEHTIENQVTVLEETIQTHLDSKLKLLSSIAQKMEPKTAFVLWKNNLDESLKPTISGYLVAINEQRVIDSTEPGAIGSPTTLVLSNDVSISTALTSMMPVFSKENDSLFGLTKVCSKATEVETQCYLYVLKQHINEQLEHNLYHQFIWVLTALILALSMIAYLKLRILGLKEAILSFPDPRSLNELKGDEFSVVEQGISSIEAQSCADSVQLESELNQKDQLSVQLQSQYSRLSAIINTVIDGVITIDKHGIVETFNPAAERIFGYRANDVIGNNVKMLMPTPYRDEHDDYITNYLDTGNAKVIGSGREVLGQKANGALFPLELSVSEMNVDGERMFTGIVRDISEIAEHKSLLSDQVSRIQAIIETVVDGIITIDENGIIDSFNPAAEKIFGFSEFEVIGQNIKMLMPDPYQQEHDSYLSNYKRTGIKKVIGSGREVLGQRKDGSVFPLSLAISEMNVGNKKMFTGIVRDITEQKKYETALSQYRTDLEERVKQRTAEFEMASKQAQAASSAKSKFLSRMSHELRTPLNAIIGFTQILQDEELTPIQQDSLTEISRAGKDLMTMVNEILQIATIQTGNLAISKEEVLLNENVQEAINQLMPKAQTKDLTINFEQATQVFVCADYTKLKQVITNILDNAIRFSHNGGSINLTLQTSDTKACVIVEDFGVGMSEDKLTNIFEPFERGPDAYSGEEGIGIGLTIANEFLQAMDGAIAVRSTEGKGTVFTVTLPLVREMNDSLSQNCSILYVEDNVTNRKLMKRLIDRFDHFDYFEAVDGASGIDAAKRIIPKLILLDINLPDMSGYDVFNLLKKNDKTKNIPVVAVSANAMATDKEKATELGFTDYITKPIEMNELKSVLETTLD</sequence>
<evidence type="ECO:0000256" key="4">
    <source>
        <dbReference type="ARBA" id="ARBA00022679"/>
    </source>
</evidence>
<dbReference type="NCBIfam" id="TIGR00229">
    <property type="entry name" value="sensory_box"/>
    <property type="match status" value="2"/>
</dbReference>
<dbReference type="Pfam" id="PF00989">
    <property type="entry name" value="PAS"/>
    <property type="match status" value="2"/>
</dbReference>
<evidence type="ECO:0000256" key="2">
    <source>
        <dbReference type="ARBA" id="ARBA00012438"/>
    </source>
</evidence>
<dbReference type="FunFam" id="3.30.450.20:FF:000060">
    <property type="entry name" value="Sensor protein FixL"/>
    <property type="match status" value="2"/>
</dbReference>
<evidence type="ECO:0000259" key="15">
    <source>
        <dbReference type="PROSITE" id="PS50113"/>
    </source>
</evidence>
<keyword evidence="6" id="KW-0418">Kinase</keyword>
<evidence type="ECO:0000256" key="8">
    <source>
        <dbReference type="ARBA" id="ARBA00059827"/>
    </source>
</evidence>
<evidence type="ECO:0000259" key="13">
    <source>
        <dbReference type="PROSITE" id="PS50110"/>
    </source>
</evidence>
<dbReference type="STRING" id="327939.BIW53_19880"/>
<dbReference type="CDD" id="cd00082">
    <property type="entry name" value="HisKA"/>
    <property type="match status" value="1"/>
</dbReference>
<dbReference type="AlphaFoldDB" id="A0A1S1N0U3"/>
<dbReference type="GO" id="GO:0000155">
    <property type="term" value="F:phosphorelay sensor kinase activity"/>
    <property type="evidence" value="ECO:0007669"/>
    <property type="project" value="InterPro"/>
</dbReference>
<dbReference type="Pfam" id="PF00512">
    <property type="entry name" value="HisKA"/>
    <property type="match status" value="1"/>
</dbReference>
<evidence type="ECO:0000256" key="5">
    <source>
        <dbReference type="ARBA" id="ARBA00022741"/>
    </source>
</evidence>
<dbReference type="SMART" id="SM00388">
    <property type="entry name" value="HisKA"/>
    <property type="match status" value="1"/>
</dbReference>
<dbReference type="PROSITE" id="PS50112">
    <property type="entry name" value="PAS"/>
    <property type="match status" value="2"/>
</dbReference>
<feature type="transmembrane region" description="Helical" evidence="11">
    <location>
        <begin position="157"/>
        <end position="178"/>
    </location>
</feature>
<dbReference type="PROSITE" id="PS50109">
    <property type="entry name" value="HIS_KIN"/>
    <property type="match status" value="1"/>
</dbReference>
<evidence type="ECO:0000256" key="6">
    <source>
        <dbReference type="ARBA" id="ARBA00022777"/>
    </source>
</evidence>
<dbReference type="InterPro" id="IPR036097">
    <property type="entry name" value="HisK_dim/P_sf"/>
</dbReference>
<accession>A0A1S1N0U3</accession>
<keyword evidence="5" id="KW-0547">Nucleotide-binding</keyword>
<keyword evidence="11" id="KW-0812">Transmembrane</keyword>
<dbReference type="EC" id="2.7.13.3" evidence="2"/>
<name>A0A1S1N0U3_9GAMM</name>
<dbReference type="SUPFAM" id="SSF55874">
    <property type="entry name" value="ATPase domain of HSP90 chaperone/DNA topoisomerase II/histidine kinase"/>
    <property type="match status" value="1"/>
</dbReference>
<comment type="catalytic activity">
    <reaction evidence="1">
        <text>ATP + protein L-histidine = ADP + protein N-phospho-L-histidine.</text>
        <dbReference type="EC" id="2.7.13.3"/>
    </reaction>
</comment>
<dbReference type="GO" id="GO:0006355">
    <property type="term" value="P:regulation of DNA-templated transcription"/>
    <property type="evidence" value="ECO:0007669"/>
    <property type="project" value="InterPro"/>
</dbReference>
<dbReference type="InterPro" id="IPR036890">
    <property type="entry name" value="HATPase_C_sf"/>
</dbReference>
<keyword evidence="4" id="KW-0808">Transferase</keyword>
<dbReference type="GO" id="GO:0005886">
    <property type="term" value="C:plasma membrane"/>
    <property type="evidence" value="ECO:0007669"/>
    <property type="project" value="UniProtKB-ARBA"/>
</dbReference>
<comment type="caution">
    <text evidence="16">The sequence shown here is derived from an EMBL/GenBank/DDBJ whole genome shotgun (WGS) entry which is preliminary data.</text>
</comment>
<protein>
    <recommendedName>
        <fullName evidence="9">Sensor protein FixL</fullName>
        <ecNumber evidence="2">2.7.13.3</ecNumber>
    </recommendedName>
</protein>
<dbReference type="Gene3D" id="3.40.50.2300">
    <property type="match status" value="1"/>
</dbReference>
<comment type="function">
    <text evidence="8">Putative oxygen sensor; modulates the activity of FixJ, a transcriptional activator of nitrogen fixation fixK gene. FixL probably acts as a kinase that phosphorylates FixJ.</text>
</comment>
<dbReference type="InterPro" id="IPR000700">
    <property type="entry name" value="PAS-assoc_C"/>
</dbReference>
<dbReference type="InterPro" id="IPR011006">
    <property type="entry name" value="CheY-like_superfamily"/>
</dbReference>
<dbReference type="CDD" id="cd00130">
    <property type="entry name" value="PAS"/>
    <property type="match status" value="2"/>
</dbReference>
<dbReference type="Pfam" id="PF02518">
    <property type="entry name" value="HATPase_c"/>
    <property type="match status" value="1"/>
</dbReference>
<dbReference type="PROSITE" id="PS50110">
    <property type="entry name" value="RESPONSE_REGULATORY"/>
    <property type="match status" value="1"/>
</dbReference>